<gene>
    <name evidence="1" type="ORF">V6N12_058727</name>
</gene>
<comment type="caution">
    <text evidence="1">The sequence shown here is derived from an EMBL/GenBank/DDBJ whole genome shotgun (WGS) entry which is preliminary data.</text>
</comment>
<dbReference type="Proteomes" id="UP001472677">
    <property type="component" value="Unassembled WGS sequence"/>
</dbReference>
<keyword evidence="2" id="KW-1185">Reference proteome</keyword>
<dbReference type="PANTHER" id="PTHR47718:SF8">
    <property type="entry name" value="PROTEIN FAR1-RELATED SEQUENCE"/>
    <property type="match status" value="1"/>
</dbReference>
<organism evidence="1 2">
    <name type="scientific">Hibiscus sabdariffa</name>
    <name type="common">roselle</name>
    <dbReference type="NCBI Taxonomy" id="183260"/>
    <lineage>
        <taxon>Eukaryota</taxon>
        <taxon>Viridiplantae</taxon>
        <taxon>Streptophyta</taxon>
        <taxon>Embryophyta</taxon>
        <taxon>Tracheophyta</taxon>
        <taxon>Spermatophyta</taxon>
        <taxon>Magnoliopsida</taxon>
        <taxon>eudicotyledons</taxon>
        <taxon>Gunneridae</taxon>
        <taxon>Pentapetalae</taxon>
        <taxon>rosids</taxon>
        <taxon>malvids</taxon>
        <taxon>Malvales</taxon>
        <taxon>Malvaceae</taxon>
        <taxon>Malvoideae</taxon>
        <taxon>Hibiscus</taxon>
    </lineage>
</organism>
<dbReference type="PANTHER" id="PTHR47718">
    <property type="entry name" value="OS01G0519700 PROTEIN"/>
    <property type="match status" value="1"/>
</dbReference>
<accession>A0ABR2ET09</accession>
<proteinExistence type="predicted"/>
<evidence type="ECO:0000313" key="1">
    <source>
        <dbReference type="EMBL" id="KAK8565153.1"/>
    </source>
</evidence>
<name>A0ABR2ET09_9ROSI</name>
<reference evidence="1 2" key="1">
    <citation type="journal article" date="2024" name="G3 (Bethesda)">
        <title>Genome assembly of Hibiscus sabdariffa L. provides insights into metabolisms of medicinal natural products.</title>
        <authorList>
            <person name="Kim T."/>
        </authorList>
    </citation>
    <scope>NUCLEOTIDE SEQUENCE [LARGE SCALE GENOMIC DNA]</scope>
    <source>
        <strain evidence="1">TK-2024</strain>
        <tissue evidence="1">Old leaves</tissue>
    </source>
</reference>
<evidence type="ECO:0000313" key="2">
    <source>
        <dbReference type="Proteomes" id="UP001472677"/>
    </source>
</evidence>
<sequence>MCCARHNGDNALEKPTSSLCSFSVVLCPNVLLYEQVVRMANDLSADDGKPLLRVVAKSIEQMNKQISKQDKSPSEIDFYTNYATLVDANLSNEIIPRVGMEFNTEQDVYDFYNKYAKERTINLAQAAELEIVDRSGLAPKESVEFLARKFGGIENLGFIPKDYSNYLRTRKTKEMRVGDTGGVLSFQNFKQVPNQYILKIWTKEAKIGVTINSSTSTRSNDPKVDVGTGYKILLRWYSHLAARAAMSEQSFKIAMDDGEKTLSKVETTLKQLSIEESFNTCGEKMIFPVDASDQNENNEKNIKWIKCKPRKKKRREKGCQFDQKLL</sequence>
<evidence type="ECO:0008006" key="3">
    <source>
        <dbReference type="Google" id="ProtNLM"/>
    </source>
</evidence>
<dbReference type="EMBL" id="JBBPBM010000010">
    <property type="protein sequence ID" value="KAK8565153.1"/>
    <property type="molecule type" value="Genomic_DNA"/>
</dbReference>
<protein>
    <recommendedName>
        <fullName evidence="3">Protein FAR1-RELATED SEQUENCE</fullName>
    </recommendedName>
</protein>